<dbReference type="Proteomes" id="UP001642409">
    <property type="component" value="Unassembled WGS sequence"/>
</dbReference>
<evidence type="ECO:0000313" key="3">
    <source>
        <dbReference type="Proteomes" id="UP001642409"/>
    </source>
</evidence>
<dbReference type="EMBL" id="CATOUU010000735">
    <property type="protein sequence ID" value="CAI9944922.1"/>
    <property type="molecule type" value="Genomic_DNA"/>
</dbReference>
<dbReference type="AlphaFoldDB" id="A0AA86UBP6"/>
<dbReference type="EMBL" id="CAXDID020000182">
    <property type="protein sequence ID" value="CAL6049936.1"/>
    <property type="molecule type" value="Genomic_DNA"/>
</dbReference>
<organism evidence="1">
    <name type="scientific">Hexamita inflata</name>
    <dbReference type="NCBI Taxonomy" id="28002"/>
    <lineage>
        <taxon>Eukaryota</taxon>
        <taxon>Metamonada</taxon>
        <taxon>Diplomonadida</taxon>
        <taxon>Hexamitidae</taxon>
        <taxon>Hexamitinae</taxon>
        <taxon>Hexamita</taxon>
    </lineage>
</organism>
<name>A0AA86UBP6_9EUKA</name>
<evidence type="ECO:0000313" key="2">
    <source>
        <dbReference type="EMBL" id="CAL6049936.1"/>
    </source>
</evidence>
<comment type="caution">
    <text evidence="1">The sequence shown here is derived from an EMBL/GenBank/DDBJ whole genome shotgun (WGS) entry which is preliminary data.</text>
</comment>
<proteinExistence type="predicted"/>
<protein>
    <submittedName>
        <fullName evidence="2">Hypothetical_protein</fullName>
    </submittedName>
</protein>
<reference evidence="1" key="1">
    <citation type="submission" date="2023-06" db="EMBL/GenBank/DDBJ databases">
        <authorList>
            <person name="Kurt Z."/>
        </authorList>
    </citation>
    <scope>NUCLEOTIDE SEQUENCE</scope>
</reference>
<accession>A0AA86UBP6</accession>
<keyword evidence="3" id="KW-1185">Reference proteome</keyword>
<evidence type="ECO:0000313" key="1">
    <source>
        <dbReference type="EMBL" id="CAI9944922.1"/>
    </source>
</evidence>
<sequence>MPKLKAADWFRAAIIGDIDMLIDLSDKYNRYYDNVDSEERRYGLCALHYAILNKRHYAIQYLFALEFDLLTLEPISVNSFKVAAKSSVQQLAVVCQDPQVLEFVLTDPHKHIVTEDYTVHQNNARQTAIEVFAMRATEKTVCYIFDGFLSLEFDWLAQQYNRNLIQTAIIHGNHQFLSYFTAHFDNFSTCQKLRLCLFCFHEYCDLEALHLQNERDEIKADPQNFIKCIQELKTLKTLTQQSLNELRRTKMIKQHLLNMKIFSKQEIIEDAKIPYMQLDYVLTGESF</sequence>
<reference evidence="2 3" key="2">
    <citation type="submission" date="2024-07" db="EMBL/GenBank/DDBJ databases">
        <authorList>
            <person name="Akdeniz Z."/>
        </authorList>
    </citation>
    <scope>NUCLEOTIDE SEQUENCE [LARGE SCALE GENOMIC DNA]</scope>
</reference>
<gene>
    <name evidence="1" type="ORF">HINF_LOCUS32567</name>
    <name evidence="2" type="ORF">HINF_LOCUS43647</name>
</gene>